<keyword evidence="2" id="KW-1185">Reference proteome</keyword>
<organism evidence="1 2">
    <name type="scientific">Rubroshorea leprosula</name>
    <dbReference type="NCBI Taxonomy" id="152421"/>
    <lineage>
        <taxon>Eukaryota</taxon>
        <taxon>Viridiplantae</taxon>
        <taxon>Streptophyta</taxon>
        <taxon>Embryophyta</taxon>
        <taxon>Tracheophyta</taxon>
        <taxon>Spermatophyta</taxon>
        <taxon>Magnoliopsida</taxon>
        <taxon>eudicotyledons</taxon>
        <taxon>Gunneridae</taxon>
        <taxon>Pentapetalae</taxon>
        <taxon>rosids</taxon>
        <taxon>malvids</taxon>
        <taxon>Malvales</taxon>
        <taxon>Dipterocarpaceae</taxon>
        <taxon>Rubroshorea</taxon>
    </lineage>
</organism>
<reference evidence="1 2" key="1">
    <citation type="journal article" date="2021" name="Commun. Biol.">
        <title>The genome of Shorea leprosula (Dipterocarpaceae) highlights the ecological relevance of drought in aseasonal tropical rainforests.</title>
        <authorList>
            <person name="Ng K.K.S."/>
            <person name="Kobayashi M.J."/>
            <person name="Fawcett J.A."/>
            <person name="Hatakeyama M."/>
            <person name="Paape T."/>
            <person name="Ng C.H."/>
            <person name="Ang C.C."/>
            <person name="Tnah L.H."/>
            <person name="Lee C.T."/>
            <person name="Nishiyama T."/>
            <person name="Sese J."/>
            <person name="O'Brien M.J."/>
            <person name="Copetti D."/>
            <person name="Mohd Noor M.I."/>
            <person name="Ong R.C."/>
            <person name="Putra M."/>
            <person name="Sireger I.Z."/>
            <person name="Indrioko S."/>
            <person name="Kosugi Y."/>
            <person name="Izuno A."/>
            <person name="Isagi Y."/>
            <person name="Lee S.L."/>
            <person name="Shimizu K.K."/>
        </authorList>
    </citation>
    <scope>NUCLEOTIDE SEQUENCE [LARGE SCALE GENOMIC DNA]</scope>
    <source>
        <strain evidence="1">214</strain>
    </source>
</reference>
<comment type="caution">
    <text evidence="1">The sequence shown here is derived from an EMBL/GenBank/DDBJ whole genome shotgun (WGS) entry which is preliminary data.</text>
</comment>
<proteinExistence type="predicted"/>
<sequence>MSSSCYVGALSARHALLELCQLVMLCWSFVSSSCFVRALSSFFIGALSARHAVLELCQLVMLCWSSFSSSCCVGALPALHALLELCRPWVGYLHLCSSCSSRLHAARAPHLLARPQLALEFCIMPLSSAARELMFEQDAAHRDFHTGKLPAPVLPRCRPRRMLIFAELTSWTALLLPSWSTALSFATAELDCFGAAELGCHAAAELEHCFELCHCRAGLLCCFVAAKLGDYFVTVELCDFFTELGGCFVAAELRDCFVINELDCLVPTELGDSFAKLGSCFVAAKLGDYFGTDELGGCFVATIKLELVLSHHGRYFQLR</sequence>
<evidence type="ECO:0000313" key="2">
    <source>
        <dbReference type="Proteomes" id="UP001054252"/>
    </source>
</evidence>
<evidence type="ECO:0000313" key="1">
    <source>
        <dbReference type="EMBL" id="GKV04421.1"/>
    </source>
</evidence>
<accession>A0AAV5IXB0</accession>
<dbReference type="Proteomes" id="UP001054252">
    <property type="component" value="Unassembled WGS sequence"/>
</dbReference>
<name>A0AAV5IXB0_9ROSI</name>
<gene>
    <name evidence="1" type="ORF">SLEP1_g16576</name>
</gene>
<dbReference type="EMBL" id="BPVZ01000021">
    <property type="protein sequence ID" value="GKV04421.1"/>
    <property type="molecule type" value="Genomic_DNA"/>
</dbReference>
<protein>
    <submittedName>
        <fullName evidence="1">Uncharacterized protein</fullName>
    </submittedName>
</protein>
<dbReference type="AlphaFoldDB" id="A0AAV5IXB0"/>